<proteinExistence type="predicted"/>
<keyword evidence="3" id="KW-1185">Reference proteome</keyword>
<dbReference type="Proteomes" id="UP001157418">
    <property type="component" value="Unassembled WGS sequence"/>
</dbReference>
<accession>A0AAU9NQF6</accession>
<evidence type="ECO:0000313" key="2">
    <source>
        <dbReference type="EMBL" id="CAH1440108.1"/>
    </source>
</evidence>
<protein>
    <submittedName>
        <fullName evidence="2">Uncharacterized protein</fullName>
    </submittedName>
</protein>
<gene>
    <name evidence="2" type="ORF">LVIROSA_LOCUS26265</name>
</gene>
<sequence>MDSALDVSRVEGCRPIPPNLRLKGVKLDSNFGKPPTVFTRITSKVFILKKCSMSSQDDQLISMSPLKRNRSDCELKSCSLNELSDPPTPNSISSHVEDEVEVPHSGKMESENATGGLLEKVPEDPPLEKENPKVFSAATVFQQAK</sequence>
<feature type="compositionally biased region" description="Basic and acidic residues" evidence="1">
    <location>
        <begin position="95"/>
        <end position="110"/>
    </location>
</feature>
<dbReference type="EMBL" id="CAKMRJ010005412">
    <property type="protein sequence ID" value="CAH1440108.1"/>
    <property type="molecule type" value="Genomic_DNA"/>
</dbReference>
<organism evidence="2 3">
    <name type="scientific">Lactuca virosa</name>
    <dbReference type="NCBI Taxonomy" id="75947"/>
    <lineage>
        <taxon>Eukaryota</taxon>
        <taxon>Viridiplantae</taxon>
        <taxon>Streptophyta</taxon>
        <taxon>Embryophyta</taxon>
        <taxon>Tracheophyta</taxon>
        <taxon>Spermatophyta</taxon>
        <taxon>Magnoliopsida</taxon>
        <taxon>eudicotyledons</taxon>
        <taxon>Gunneridae</taxon>
        <taxon>Pentapetalae</taxon>
        <taxon>asterids</taxon>
        <taxon>campanulids</taxon>
        <taxon>Asterales</taxon>
        <taxon>Asteraceae</taxon>
        <taxon>Cichorioideae</taxon>
        <taxon>Cichorieae</taxon>
        <taxon>Lactucinae</taxon>
        <taxon>Lactuca</taxon>
    </lineage>
</organism>
<feature type="compositionally biased region" description="Basic and acidic residues" evidence="1">
    <location>
        <begin position="120"/>
        <end position="132"/>
    </location>
</feature>
<reference evidence="2 3" key="1">
    <citation type="submission" date="2022-01" db="EMBL/GenBank/DDBJ databases">
        <authorList>
            <person name="Xiong W."/>
            <person name="Schranz E."/>
        </authorList>
    </citation>
    <scope>NUCLEOTIDE SEQUENCE [LARGE SCALE GENOMIC DNA]</scope>
</reference>
<evidence type="ECO:0000256" key="1">
    <source>
        <dbReference type="SAM" id="MobiDB-lite"/>
    </source>
</evidence>
<evidence type="ECO:0000313" key="3">
    <source>
        <dbReference type="Proteomes" id="UP001157418"/>
    </source>
</evidence>
<comment type="caution">
    <text evidence="2">The sequence shown here is derived from an EMBL/GenBank/DDBJ whole genome shotgun (WGS) entry which is preliminary data.</text>
</comment>
<name>A0AAU9NQF6_9ASTR</name>
<feature type="region of interest" description="Disordered" evidence="1">
    <location>
        <begin position="80"/>
        <end position="133"/>
    </location>
</feature>
<dbReference type="AlphaFoldDB" id="A0AAU9NQF6"/>